<protein>
    <submittedName>
        <fullName evidence="1">Uncharacterized protein</fullName>
    </submittedName>
</protein>
<name>A0A2C8YD06_9MICO</name>
<reference evidence="1 2" key="1">
    <citation type="submission" date="2017-09" db="EMBL/GenBank/DDBJ databases">
        <authorList>
            <person name="Ehlers B."/>
            <person name="Leendertz F.H."/>
        </authorList>
    </citation>
    <scope>NUCLEOTIDE SEQUENCE [LARGE SCALE GENOMIC DNA]</scope>
    <source>
        <strain evidence="1 2">CGMCC 1.05381</strain>
    </source>
</reference>
<dbReference type="EMBL" id="OCST01000001">
    <property type="protein sequence ID" value="SOE48188.1"/>
    <property type="molecule type" value="Genomic_DNA"/>
</dbReference>
<dbReference type="OrthoDB" id="9784272at2"/>
<accession>A0A2C8YD06</accession>
<organism evidence="1 2">
    <name type="scientific">Salinibacterium xinjiangense</name>
    <dbReference type="NCBI Taxonomy" id="386302"/>
    <lineage>
        <taxon>Bacteria</taxon>
        <taxon>Bacillati</taxon>
        <taxon>Actinomycetota</taxon>
        <taxon>Actinomycetes</taxon>
        <taxon>Micrococcales</taxon>
        <taxon>Microbacteriaceae</taxon>
        <taxon>Salinibacterium</taxon>
    </lineage>
</organism>
<sequence length="108" mass="11636">MNRSPAARVQGKLMRAVAAGDSVAFSRLYDILSVATYTVLRRYLPDQADADIAMKAMWVSVWQNASALSHEPGTPAEKIVAVAERWAQTGPGWQSASESGSVRRAATT</sequence>
<dbReference type="InterPro" id="IPR013325">
    <property type="entry name" value="RNA_pol_sigma_r2"/>
</dbReference>
<evidence type="ECO:0000313" key="2">
    <source>
        <dbReference type="Proteomes" id="UP000219440"/>
    </source>
</evidence>
<dbReference type="RefSeq" id="WP_097059417.1">
    <property type="nucleotide sequence ID" value="NZ_BMLC01000002.1"/>
</dbReference>
<proteinExistence type="predicted"/>
<dbReference type="AlphaFoldDB" id="A0A2C8YD06"/>
<gene>
    <name evidence="1" type="ORF">SAMN06296378_0241</name>
</gene>
<dbReference type="Gene3D" id="1.10.1740.10">
    <property type="match status" value="1"/>
</dbReference>
<dbReference type="GO" id="GO:0003700">
    <property type="term" value="F:DNA-binding transcription factor activity"/>
    <property type="evidence" value="ECO:0007669"/>
    <property type="project" value="InterPro"/>
</dbReference>
<dbReference type="SUPFAM" id="SSF88946">
    <property type="entry name" value="Sigma2 domain of RNA polymerase sigma factors"/>
    <property type="match status" value="1"/>
</dbReference>
<keyword evidence="2" id="KW-1185">Reference proteome</keyword>
<evidence type="ECO:0000313" key="1">
    <source>
        <dbReference type="EMBL" id="SOE48188.1"/>
    </source>
</evidence>
<dbReference type="GO" id="GO:0006352">
    <property type="term" value="P:DNA-templated transcription initiation"/>
    <property type="evidence" value="ECO:0007669"/>
    <property type="project" value="InterPro"/>
</dbReference>
<dbReference type="Proteomes" id="UP000219440">
    <property type="component" value="Unassembled WGS sequence"/>
</dbReference>